<organism evidence="1 2">
    <name type="scientific">Evansella alkalicola</name>
    <dbReference type="NCBI Taxonomy" id="745819"/>
    <lineage>
        <taxon>Bacteria</taxon>
        <taxon>Bacillati</taxon>
        <taxon>Bacillota</taxon>
        <taxon>Bacilli</taxon>
        <taxon>Bacillales</taxon>
        <taxon>Bacillaceae</taxon>
        <taxon>Evansella</taxon>
    </lineage>
</organism>
<name>A0ABS6JX78_9BACI</name>
<evidence type="ECO:0000313" key="1">
    <source>
        <dbReference type="EMBL" id="MBU9723193.1"/>
    </source>
</evidence>
<dbReference type="RefSeq" id="WP_088076746.1">
    <property type="nucleotide sequence ID" value="NZ_JAHQCR010000072.1"/>
</dbReference>
<comment type="caution">
    <text evidence="1">The sequence shown here is derived from an EMBL/GenBank/DDBJ whole genome shotgun (WGS) entry which is preliminary data.</text>
</comment>
<protein>
    <submittedName>
        <fullName evidence="1">Uncharacterized protein</fullName>
    </submittedName>
</protein>
<keyword evidence="2" id="KW-1185">Reference proteome</keyword>
<dbReference type="EMBL" id="JAHQCR010000072">
    <property type="protein sequence ID" value="MBU9723193.1"/>
    <property type="molecule type" value="Genomic_DNA"/>
</dbReference>
<proteinExistence type="predicted"/>
<evidence type="ECO:0000313" key="2">
    <source>
        <dbReference type="Proteomes" id="UP000790580"/>
    </source>
</evidence>
<gene>
    <name evidence="1" type="ORF">KS407_17380</name>
</gene>
<accession>A0ABS6JX78</accession>
<dbReference type="Proteomes" id="UP000790580">
    <property type="component" value="Unassembled WGS sequence"/>
</dbReference>
<sequence length="195" mass="22768">MNIDTDSRKTDLFGPNTSNLETLVERYSRIKWYQNLGGENDQNEIRDLIHKFTSNFDVEDYRIKRLSKEQLPEFLEGMKLEASPLWNSLNQIPIKMKEAMGETGRDEHLNYINDTIPEQVFHGAFDGAFEQLEQYGEETISFFTGAAMYITTLASAWEILGDLEEWQSNHFIPLIEIVEKGHLPLGLYENRFYYV</sequence>
<reference evidence="1 2" key="1">
    <citation type="submission" date="2021-06" db="EMBL/GenBank/DDBJ databases">
        <title>Bacillus sp. RD4P76, an endophyte from a halophyte.</title>
        <authorList>
            <person name="Sun J.-Q."/>
        </authorList>
    </citation>
    <scope>NUCLEOTIDE SEQUENCE [LARGE SCALE GENOMIC DNA]</scope>
    <source>
        <strain evidence="1 2">JCM 17098</strain>
    </source>
</reference>